<evidence type="ECO:0000313" key="2">
    <source>
        <dbReference type="EMBL" id="MFC4630049.1"/>
    </source>
</evidence>
<dbReference type="EMBL" id="JBHSFI010000005">
    <property type="protein sequence ID" value="MFC4630049.1"/>
    <property type="molecule type" value="Genomic_DNA"/>
</dbReference>
<keyword evidence="1" id="KW-1133">Transmembrane helix</keyword>
<evidence type="ECO:0000313" key="3">
    <source>
        <dbReference type="Proteomes" id="UP001596011"/>
    </source>
</evidence>
<dbReference type="Proteomes" id="UP001596011">
    <property type="component" value="Unassembled WGS sequence"/>
</dbReference>
<comment type="caution">
    <text evidence="2">The sequence shown here is derived from an EMBL/GenBank/DDBJ whole genome shotgun (WGS) entry which is preliminary data.</text>
</comment>
<reference evidence="3" key="1">
    <citation type="journal article" date="2019" name="Int. J. Syst. Evol. Microbiol.">
        <title>The Global Catalogue of Microorganisms (GCM) 10K type strain sequencing project: providing services to taxonomists for standard genome sequencing and annotation.</title>
        <authorList>
            <consortium name="The Broad Institute Genomics Platform"/>
            <consortium name="The Broad Institute Genome Sequencing Center for Infectious Disease"/>
            <person name="Wu L."/>
            <person name="Ma J."/>
        </authorList>
    </citation>
    <scope>NUCLEOTIDE SEQUENCE [LARGE SCALE GENOMIC DNA]</scope>
    <source>
        <strain evidence="3">CCUG 42722</strain>
    </source>
</reference>
<gene>
    <name evidence="2" type="ORF">ACFO6V_17495</name>
</gene>
<protein>
    <recommendedName>
        <fullName evidence="4">M56 family peptidase</fullName>
    </recommendedName>
</protein>
<accession>A0ABV9HL91</accession>
<name>A0ABV9HL91_9MICO</name>
<keyword evidence="3" id="KW-1185">Reference proteome</keyword>
<proteinExistence type="predicted"/>
<feature type="transmembrane region" description="Helical" evidence="1">
    <location>
        <begin position="73"/>
        <end position="99"/>
    </location>
</feature>
<keyword evidence="1" id="KW-0472">Membrane</keyword>
<sequence>MLALLPVTLTAAMFLWSGSLAAQGWYLHADLDMPFGVALRAGVPALAVLVVPPAVAAWCGCRAERLGDPAGRDLRVIAIVVTAVSIALNLAPLLVVWGLHP</sequence>
<keyword evidence="1" id="KW-0812">Transmembrane</keyword>
<organism evidence="2 3">
    <name type="scientific">Promicromonospora alba</name>
    <dbReference type="NCBI Taxonomy" id="1616110"/>
    <lineage>
        <taxon>Bacteria</taxon>
        <taxon>Bacillati</taxon>
        <taxon>Actinomycetota</taxon>
        <taxon>Actinomycetes</taxon>
        <taxon>Micrococcales</taxon>
        <taxon>Promicromonosporaceae</taxon>
        <taxon>Promicromonospora</taxon>
    </lineage>
</organism>
<feature type="transmembrane region" description="Helical" evidence="1">
    <location>
        <begin position="37"/>
        <end position="61"/>
    </location>
</feature>
<evidence type="ECO:0000256" key="1">
    <source>
        <dbReference type="SAM" id="Phobius"/>
    </source>
</evidence>
<evidence type="ECO:0008006" key="4">
    <source>
        <dbReference type="Google" id="ProtNLM"/>
    </source>
</evidence>